<proteinExistence type="inferred from homology"/>
<dbReference type="SFLD" id="SFLDG01129">
    <property type="entry name" value="C1.5:_HAD__Beta-PGM__Phosphata"/>
    <property type="match status" value="1"/>
</dbReference>
<dbReference type="Gene3D" id="1.10.150.240">
    <property type="entry name" value="Putative phosphatase, domain 2"/>
    <property type="match status" value="1"/>
</dbReference>
<protein>
    <recommendedName>
        <fullName evidence="4">phosphoglycolate phosphatase</fullName>
        <ecNumber evidence="4">3.1.3.18</ecNumber>
    </recommendedName>
</protein>
<dbReference type="STRING" id="754476.Q7A_1103"/>
<accession>I1XHS4</accession>
<reference evidence="5 6" key="1">
    <citation type="journal article" date="2012" name="J. Bacteriol.">
        <title>Complete genome sequences of Methylophaga sp. strain JAM1 and Methylophaga sp. strain JAM7.</title>
        <authorList>
            <person name="Villeneuve C."/>
            <person name="Martineau C."/>
            <person name="Mauffrey F."/>
            <person name="Villemur R."/>
        </authorList>
    </citation>
    <scope>NUCLEOTIDE SEQUENCE [LARGE SCALE GENOMIC DNA]</scope>
    <source>
        <strain evidence="5 6">JAM1</strain>
    </source>
</reference>
<comment type="similarity">
    <text evidence="3">Belongs to the HAD-like hydrolase superfamily. CbbY/CbbZ/Gph/YieH family.</text>
</comment>
<dbReference type="Proteomes" id="UP000009144">
    <property type="component" value="Chromosome"/>
</dbReference>
<gene>
    <name evidence="5" type="ordered locus">Q7A_1103</name>
</gene>
<dbReference type="EMBL" id="CP003390">
    <property type="protein sequence ID" value="AFI83943.1"/>
    <property type="molecule type" value="Genomic_DNA"/>
</dbReference>
<comment type="catalytic activity">
    <reaction evidence="1">
        <text>2-phosphoglycolate + H2O = glycolate + phosphate</text>
        <dbReference type="Rhea" id="RHEA:14369"/>
        <dbReference type="ChEBI" id="CHEBI:15377"/>
        <dbReference type="ChEBI" id="CHEBI:29805"/>
        <dbReference type="ChEBI" id="CHEBI:43474"/>
        <dbReference type="ChEBI" id="CHEBI:58033"/>
        <dbReference type="EC" id="3.1.3.18"/>
    </reaction>
</comment>
<evidence type="ECO:0000256" key="4">
    <source>
        <dbReference type="ARBA" id="ARBA00013078"/>
    </source>
</evidence>
<dbReference type="PANTHER" id="PTHR43434">
    <property type="entry name" value="PHOSPHOGLYCOLATE PHOSPHATASE"/>
    <property type="match status" value="1"/>
</dbReference>
<comment type="pathway">
    <text evidence="2">Organic acid metabolism; glycolate biosynthesis; glycolate from 2-phosphoglycolate: step 1/1.</text>
</comment>
<keyword evidence="6" id="KW-1185">Reference proteome</keyword>
<dbReference type="InterPro" id="IPR041492">
    <property type="entry name" value="HAD_2"/>
</dbReference>
<dbReference type="GO" id="GO:0005829">
    <property type="term" value="C:cytosol"/>
    <property type="evidence" value="ECO:0007669"/>
    <property type="project" value="TreeGrafter"/>
</dbReference>
<evidence type="ECO:0000256" key="1">
    <source>
        <dbReference type="ARBA" id="ARBA00000830"/>
    </source>
</evidence>
<dbReference type="Pfam" id="PF13419">
    <property type="entry name" value="HAD_2"/>
    <property type="match status" value="1"/>
</dbReference>
<dbReference type="PANTHER" id="PTHR43434:SF1">
    <property type="entry name" value="PHOSPHOGLYCOLATE PHOSPHATASE"/>
    <property type="match status" value="1"/>
</dbReference>
<reference evidence="5 6" key="2">
    <citation type="journal article" date="2013" name="Int. J. Syst. Evol. Microbiol.">
        <title>Methylophaga nitratireducenticrescens sp. nov. and Methylophaga frappieri sp. nov., isolated from the biofilm of the methanol-fed denitrification system treating the seawater at the Montreal Biodome.</title>
        <authorList>
            <person name="Villeneuve C."/>
            <person name="Martineau C."/>
            <person name="Mauffrey F."/>
            <person name="Villemur R."/>
        </authorList>
    </citation>
    <scope>NUCLEOTIDE SEQUENCE [LARGE SCALE GENOMIC DNA]</scope>
    <source>
        <strain evidence="5 6">JAM1</strain>
    </source>
</reference>
<dbReference type="SUPFAM" id="SSF56784">
    <property type="entry name" value="HAD-like"/>
    <property type="match status" value="1"/>
</dbReference>
<sequence>MMDYILYDFDGVIANTNNLKINAFEYALRDEPPNYVKKLIKYHIDNGGITRQEKFKYYLSFISKEDSNVKYNSFLKDFSNYCQMNIHTMSLINGVDSFVESVNDNKIPQYIISGGNRDEIVSYLDNKNLLKYFTVIYGNPTPKRSSMYELYKNYCNGQGVYFGDAKLDYELARQYGMKFVFVKRFSDWIEWNEVLQAKDVTIIDDFDNIDFNFVSTLEFYK</sequence>
<organism evidence="5 6">
    <name type="scientific">Methylophaga nitratireducenticrescens</name>
    <dbReference type="NCBI Taxonomy" id="754476"/>
    <lineage>
        <taxon>Bacteria</taxon>
        <taxon>Pseudomonadati</taxon>
        <taxon>Pseudomonadota</taxon>
        <taxon>Gammaproteobacteria</taxon>
        <taxon>Thiotrichales</taxon>
        <taxon>Piscirickettsiaceae</taxon>
        <taxon>Methylophaga</taxon>
    </lineage>
</organism>
<dbReference type="Gene3D" id="3.40.50.1000">
    <property type="entry name" value="HAD superfamily/HAD-like"/>
    <property type="match status" value="1"/>
</dbReference>
<dbReference type="EC" id="3.1.3.18" evidence="4"/>
<dbReference type="PATRIC" id="fig|754476.3.peg.1087"/>
<dbReference type="GO" id="GO:0006281">
    <property type="term" value="P:DNA repair"/>
    <property type="evidence" value="ECO:0007669"/>
    <property type="project" value="TreeGrafter"/>
</dbReference>
<dbReference type="InterPro" id="IPR023198">
    <property type="entry name" value="PGP-like_dom2"/>
</dbReference>
<dbReference type="eggNOG" id="COG0546">
    <property type="taxonomic scope" value="Bacteria"/>
</dbReference>
<evidence type="ECO:0000256" key="2">
    <source>
        <dbReference type="ARBA" id="ARBA00004818"/>
    </source>
</evidence>
<dbReference type="SFLD" id="SFLDS00003">
    <property type="entry name" value="Haloacid_Dehalogenase"/>
    <property type="match status" value="1"/>
</dbReference>
<dbReference type="InterPro" id="IPR023214">
    <property type="entry name" value="HAD_sf"/>
</dbReference>
<dbReference type="GO" id="GO:0008967">
    <property type="term" value="F:phosphoglycolate phosphatase activity"/>
    <property type="evidence" value="ECO:0007669"/>
    <property type="project" value="UniProtKB-EC"/>
</dbReference>
<dbReference type="RefSeq" id="WP_014706318.1">
    <property type="nucleotide sequence ID" value="NC_017857.3"/>
</dbReference>
<dbReference type="KEGG" id="mej:Q7A_1103"/>
<dbReference type="InterPro" id="IPR050155">
    <property type="entry name" value="HAD-like_hydrolase_sf"/>
</dbReference>
<dbReference type="AlphaFoldDB" id="I1XHS4"/>
<name>I1XHS4_METNJ</name>
<dbReference type="HOGENOM" id="CLU_100976_1_0_6"/>
<dbReference type="OrthoDB" id="9782449at2"/>
<dbReference type="InterPro" id="IPR036412">
    <property type="entry name" value="HAD-like_sf"/>
</dbReference>
<evidence type="ECO:0000256" key="3">
    <source>
        <dbReference type="ARBA" id="ARBA00006171"/>
    </source>
</evidence>
<evidence type="ECO:0000313" key="6">
    <source>
        <dbReference type="Proteomes" id="UP000009144"/>
    </source>
</evidence>
<evidence type="ECO:0000313" key="5">
    <source>
        <dbReference type="EMBL" id="AFI83943.1"/>
    </source>
</evidence>